<comment type="similarity">
    <text evidence="2 16">Belongs to the cation transport ATPase (P-type) (TC 3.A.3) family. Type IV subfamily.</text>
</comment>
<evidence type="ECO:0000256" key="1">
    <source>
        <dbReference type="ARBA" id="ARBA00004127"/>
    </source>
</evidence>
<evidence type="ECO:0000313" key="19">
    <source>
        <dbReference type="EMBL" id="KOO29377.1"/>
    </source>
</evidence>
<dbReference type="PANTHER" id="PTHR24092:SF180">
    <property type="entry name" value="PHOSPHOLIPID-TRANSPORTING ATPASE DNF1-RELATED"/>
    <property type="match status" value="1"/>
</dbReference>
<dbReference type="PANTHER" id="PTHR24092">
    <property type="entry name" value="PROBABLE PHOSPHOLIPID-TRANSPORTING ATPASE"/>
    <property type="match status" value="1"/>
</dbReference>
<dbReference type="InterPro" id="IPR023298">
    <property type="entry name" value="ATPase_P-typ_TM_dom_sf"/>
</dbReference>
<feature type="binding site" evidence="14">
    <location>
        <position position="390"/>
    </location>
    <ligand>
        <name>ATP</name>
        <dbReference type="ChEBI" id="CHEBI:30616"/>
    </ligand>
</feature>
<dbReference type="GO" id="GO:0012505">
    <property type="term" value="C:endomembrane system"/>
    <property type="evidence" value="ECO:0007669"/>
    <property type="project" value="UniProtKB-SubCell"/>
</dbReference>
<dbReference type="Proteomes" id="UP000037460">
    <property type="component" value="Unassembled WGS sequence"/>
</dbReference>
<feature type="transmembrane region" description="Helical" evidence="16">
    <location>
        <begin position="320"/>
        <end position="341"/>
    </location>
</feature>
<keyword evidence="6 14" id="KW-0547">Nucleotide-binding</keyword>
<dbReference type="InterPro" id="IPR036412">
    <property type="entry name" value="HAD-like_sf"/>
</dbReference>
<feature type="binding site" evidence="15">
    <location>
        <position position="391"/>
    </location>
    <ligand>
        <name>Mg(2+)</name>
        <dbReference type="ChEBI" id="CHEBI:18420"/>
    </ligand>
</feature>
<evidence type="ECO:0000256" key="9">
    <source>
        <dbReference type="ARBA" id="ARBA00022967"/>
    </source>
</evidence>
<feature type="transmembrane region" description="Helical" evidence="16">
    <location>
        <begin position="1039"/>
        <end position="1060"/>
    </location>
</feature>
<dbReference type="GO" id="GO:0016887">
    <property type="term" value="F:ATP hydrolysis activity"/>
    <property type="evidence" value="ECO:0007669"/>
    <property type="project" value="InterPro"/>
</dbReference>
<dbReference type="EMBL" id="JWZX01002425">
    <property type="protein sequence ID" value="KOO29377.1"/>
    <property type="molecule type" value="Genomic_DNA"/>
</dbReference>
<dbReference type="InterPro" id="IPR008250">
    <property type="entry name" value="ATPase_P-typ_transduc_dom_A_sf"/>
</dbReference>
<keyword evidence="11 16" id="KW-0472">Membrane</keyword>
<dbReference type="PRINTS" id="PR00119">
    <property type="entry name" value="CATATPASE"/>
</dbReference>
<keyword evidence="8 15" id="KW-0460">Magnesium</keyword>
<dbReference type="SFLD" id="SFLDG00002">
    <property type="entry name" value="C1.7:_P-type_atpase_like"/>
    <property type="match status" value="1"/>
</dbReference>
<evidence type="ECO:0000256" key="5">
    <source>
        <dbReference type="ARBA" id="ARBA00022723"/>
    </source>
</evidence>
<dbReference type="PROSITE" id="PS00154">
    <property type="entry name" value="ATPASE_E1_E2"/>
    <property type="match status" value="1"/>
</dbReference>
<dbReference type="Gene3D" id="3.40.1110.10">
    <property type="entry name" value="Calcium-transporting ATPase, cytoplasmic domain N"/>
    <property type="match status" value="1"/>
</dbReference>
<dbReference type="GO" id="GO:0005524">
    <property type="term" value="F:ATP binding"/>
    <property type="evidence" value="ECO:0007669"/>
    <property type="project" value="UniProtKB-UniRule"/>
</dbReference>
<dbReference type="GO" id="GO:0000287">
    <property type="term" value="F:magnesium ion binding"/>
    <property type="evidence" value="ECO:0007669"/>
    <property type="project" value="UniProtKB-UniRule"/>
</dbReference>
<dbReference type="NCBIfam" id="TIGR01652">
    <property type="entry name" value="ATPase-Plipid"/>
    <property type="match status" value="1"/>
</dbReference>
<dbReference type="InterPro" id="IPR044492">
    <property type="entry name" value="P_typ_ATPase_HD_dom"/>
</dbReference>
<evidence type="ECO:0000256" key="6">
    <source>
        <dbReference type="ARBA" id="ARBA00022741"/>
    </source>
</evidence>
<evidence type="ECO:0000256" key="11">
    <source>
        <dbReference type="ARBA" id="ARBA00023136"/>
    </source>
</evidence>
<feature type="binding site" evidence="14">
    <location>
        <position position="748"/>
    </location>
    <ligand>
        <name>ATP</name>
        <dbReference type="ChEBI" id="CHEBI:30616"/>
    </ligand>
</feature>
<keyword evidence="7 14" id="KW-0067">ATP-binding</keyword>
<comment type="subcellular location">
    <subcellularLocation>
        <location evidence="1">Endomembrane system</location>
        <topology evidence="1">Multi-pass membrane protein</topology>
    </subcellularLocation>
    <subcellularLocation>
        <location evidence="16">Membrane</location>
        <topology evidence="16">Multi-pass membrane protein</topology>
    </subcellularLocation>
</comment>
<dbReference type="InterPro" id="IPR001757">
    <property type="entry name" value="P_typ_ATPase"/>
</dbReference>
<sequence>MVVSGAENVEEEFRSVFFNVPEVAQNAKFCNNKIRTALYCADPLLIRTPPYFLIKGVVIEEFSKLANFYFLVIIALQSWSETTNTNGFPTTSPALTLVVVFASVIKFRQDIERFRADKALNEAACQRLVDGRFVASKWTQVKVGDFLKVDNREMLPADIVLVSAFEPDPAIPVGACYVETKSLDTRGLSSANFKGKLLIERPNPQTNKFTGKVMLQNQPEVVLSINNVLLRGSTVRNTDYVIGIVVNTGRDSKVMQGMRAPPLKHSSVDHWVNYMMIGVMLTQLSLCIISAFIHDGWNASLDVHWYMHEDLNEETPLPGIIFTMLSYYVVLSMFVSVSLYVSIDFNRTLYKTIMEKDPEMWHEESGTRLKVRTMSLIDECGCVSHVFSDKTGTLTQNVMQFRKCSINGVSYGHGNTEIGLARLRRGAGIEQRDRCRDFMLALALCHTVVVEMHGNEKRLSASSPDEAALVAAANFFGIEFINKQHSTVTLKDSFTGQSPTFEVLDVLEFTSARKRMSVVVREPKSGRIRMIIKGADSAIFPLLATGQDDILRATERHLEDHANDGLRTLLLAQKSLDEATYTDWARRYRAALTDLAELEKKEKELPNLIEKTMGELEHGLLLVGSTAIEDKLQDGVPHAIADLGRAGIAVWVLTGDKEETAINIAFACELFDTRTTVLVLNLKSHPTAKEVLAELTKSGKAAAGSASSGGKHALVIDGEVISLVMADKKLQLAMLELTQNCQSVVACRCAPSQKAQLVSLVKVNVKGAITLAIGDGANDVAMIQAAHIGVGISGQEGMQAANSADFSFAQFRFLLPLLLQHGRNHYRRMSTLTIYIFYKNIAMCLAMYWYIFSTAGTPQRVYLEGGIQFYNVLYTLVPIVIYSLYDKDVSDELSIKLPQLYHLGVRKVYMNLSVVLRWLFEALAESLIVFYLIVPSIMLPAGTTEITIFDKKGTTGETGSLMYLGDVLFASVLITITSKLCMRSFSQSRALYGFIALCLALYWGSYFFASTIKATDSLYTWGAQMYTGLWLKFVLNPQYWLFIFMTAVSCLGWQFFLSLWQRTFYPEFRDLAREAEYLGMSTDHLRRWSIPLTMRRLPLRPDAPRSVEPPPSLFARLVACCSCA</sequence>
<dbReference type="GO" id="GO:0140326">
    <property type="term" value="F:ATPase-coupled intramembrane lipid transporter activity"/>
    <property type="evidence" value="ECO:0007669"/>
    <property type="project" value="UniProtKB-EC"/>
</dbReference>
<evidence type="ECO:0000259" key="18">
    <source>
        <dbReference type="Pfam" id="PF16212"/>
    </source>
</evidence>
<dbReference type="Pfam" id="PF16212">
    <property type="entry name" value="PhoLip_ATPase_C"/>
    <property type="match status" value="1"/>
</dbReference>
<dbReference type="SUPFAM" id="SSF56784">
    <property type="entry name" value="HAD-like"/>
    <property type="match status" value="1"/>
</dbReference>
<feature type="binding site" evidence="14">
    <location>
        <position position="509"/>
    </location>
    <ligand>
        <name>ATP</name>
        <dbReference type="ChEBI" id="CHEBI:30616"/>
    </ligand>
</feature>
<comment type="catalytic activity">
    <reaction evidence="12 16">
        <text>ATP + H2O + phospholipidSide 1 = ADP + phosphate + phospholipidSide 2.</text>
        <dbReference type="EC" id="7.6.2.1"/>
    </reaction>
</comment>
<gene>
    <name evidence="19" type="ORF">Ctob_006864</name>
</gene>
<keyword evidence="9 16" id="KW-1278">Translocase</keyword>
<dbReference type="SFLD" id="SFLDS00003">
    <property type="entry name" value="Haloacid_Dehalogenase"/>
    <property type="match status" value="1"/>
</dbReference>
<feature type="binding site" evidence="14">
    <location>
        <position position="656"/>
    </location>
    <ligand>
        <name>ATP</name>
        <dbReference type="ChEBI" id="CHEBI:30616"/>
    </ligand>
</feature>
<evidence type="ECO:0000256" key="7">
    <source>
        <dbReference type="ARBA" id="ARBA00022840"/>
    </source>
</evidence>
<evidence type="ECO:0000256" key="10">
    <source>
        <dbReference type="ARBA" id="ARBA00022989"/>
    </source>
</evidence>
<feature type="binding site" evidence="14">
    <location>
        <position position="779"/>
    </location>
    <ligand>
        <name>ATP</name>
        <dbReference type="ChEBI" id="CHEBI:30616"/>
    </ligand>
</feature>
<dbReference type="InterPro" id="IPR018303">
    <property type="entry name" value="ATPase_P-typ_P_site"/>
</dbReference>
<feature type="transmembrane region" description="Helical" evidence="16">
    <location>
        <begin position="915"/>
        <end position="941"/>
    </location>
</feature>
<feature type="binding site" evidence="14">
    <location>
        <position position="533"/>
    </location>
    <ligand>
        <name>ATP</name>
        <dbReference type="ChEBI" id="CHEBI:30616"/>
    </ligand>
</feature>
<evidence type="ECO:0000256" key="15">
    <source>
        <dbReference type="PIRSR" id="PIRSR606539-3"/>
    </source>
</evidence>
<evidence type="ECO:0000313" key="20">
    <source>
        <dbReference type="Proteomes" id="UP000037460"/>
    </source>
</evidence>
<protein>
    <recommendedName>
        <fullName evidence="16">Phospholipid-transporting ATPase</fullName>
        <ecNumber evidence="16">7.6.2.1</ecNumber>
    </recommendedName>
</protein>
<accession>A0A0M0JSU9</accession>
<keyword evidence="5 15" id="KW-0479">Metal-binding</keyword>
<evidence type="ECO:0000256" key="13">
    <source>
        <dbReference type="PIRSR" id="PIRSR606539-1"/>
    </source>
</evidence>
<dbReference type="InterPro" id="IPR032631">
    <property type="entry name" value="P-type_ATPase_N"/>
</dbReference>
<evidence type="ECO:0000256" key="12">
    <source>
        <dbReference type="ARBA" id="ARBA00034036"/>
    </source>
</evidence>
<feature type="binding site" evidence="14">
    <location>
        <position position="754"/>
    </location>
    <ligand>
        <name>ATP</name>
        <dbReference type="ChEBI" id="CHEBI:30616"/>
    </ligand>
</feature>
<feature type="domain" description="P-type ATPase C-terminal" evidence="18">
    <location>
        <begin position="801"/>
        <end position="1067"/>
    </location>
</feature>
<feature type="transmembrane region" description="Helical" evidence="16">
    <location>
        <begin position="867"/>
        <end position="885"/>
    </location>
</feature>
<keyword evidence="10 16" id="KW-1133">Transmembrane helix</keyword>
<comment type="caution">
    <text evidence="19">The sequence shown here is derived from an EMBL/GenBank/DDBJ whole genome shotgun (WGS) entry which is preliminary data.</text>
</comment>
<dbReference type="SUPFAM" id="SSF81660">
    <property type="entry name" value="Metal cation-transporting ATPase, ATP-binding domain N"/>
    <property type="match status" value="1"/>
</dbReference>
<evidence type="ECO:0000256" key="14">
    <source>
        <dbReference type="PIRSR" id="PIRSR606539-2"/>
    </source>
</evidence>
<feature type="binding site" evidence="15">
    <location>
        <position position="389"/>
    </location>
    <ligand>
        <name>Mg(2+)</name>
        <dbReference type="ChEBI" id="CHEBI:18420"/>
    </ligand>
</feature>
<feature type="binding site" evidence="14">
    <location>
        <position position="391"/>
    </location>
    <ligand>
        <name>ATP</name>
        <dbReference type="ChEBI" id="CHEBI:30616"/>
    </ligand>
</feature>
<organism evidence="19 20">
    <name type="scientific">Chrysochromulina tobinii</name>
    <dbReference type="NCBI Taxonomy" id="1460289"/>
    <lineage>
        <taxon>Eukaryota</taxon>
        <taxon>Haptista</taxon>
        <taxon>Haptophyta</taxon>
        <taxon>Prymnesiophyceae</taxon>
        <taxon>Prymnesiales</taxon>
        <taxon>Chrysochromulinaceae</taxon>
        <taxon>Chrysochromulina</taxon>
    </lineage>
</organism>
<dbReference type="Pfam" id="PF13246">
    <property type="entry name" value="Cation_ATPase"/>
    <property type="match status" value="1"/>
</dbReference>
<feature type="binding site" evidence="14">
    <location>
        <position position="778"/>
    </location>
    <ligand>
        <name>ATP</name>
        <dbReference type="ChEBI" id="CHEBI:30616"/>
    </ligand>
</feature>
<evidence type="ECO:0000256" key="4">
    <source>
        <dbReference type="ARBA" id="ARBA00022692"/>
    </source>
</evidence>
<dbReference type="Pfam" id="PF16209">
    <property type="entry name" value="PhoLip_ATPase_N"/>
    <property type="match status" value="1"/>
</dbReference>
<dbReference type="OrthoDB" id="377733at2759"/>
<feature type="transmembrane region" description="Helical" evidence="16">
    <location>
        <begin position="990"/>
        <end position="1009"/>
    </location>
</feature>
<dbReference type="GO" id="GO:0045332">
    <property type="term" value="P:phospholipid translocation"/>
    <property type="evidence" value="ECO:0007669"/>
    <property type="project" value="TreeGrafter"/>
</dbReference>
<feature type="transmembrane region" description="Helical" evidence="16">
    <location>
        <begin position="961"/>
        <end position="978"/>
    </location>
</feature>
<evidence type="ECO:0000256" key="16">
    <source>
        <dbReference type="RuleBase" id="RU362033"/>
    </source>
</evidence>
<dbReference type="InterPro" id="IPR006539">
    <property type="entry name" value="P-type_ATPase_IV"/>
</dbReference>
<keyword evidence="3" id="KW-0813">Transport</keyword>
<feature type="active site" description="4-aspartylphosphate intermediate" evidence="13">
    <location>
        <position position="389"/>
    </location>
</feature>
<feature type="transmembrane region" description="Helical" evidence="16">
    <location>
        <begin position="271"/>
        <end position="293"/>
    </location>
</feature>
<dbReference type="GO" id="GO:0005886">
    <property type="term" value="C:plasma membrane"/>
    <property type="evidence" value="ECO:0007669"/>
    <property type="project" value="TreeGrafter"/>
</dbReference>
<evidence type="ECO:0000256" key="3">
    <source>
        <dbReference type="ARBA" id="ARBA00022448"/>
    </source>
</evidence>
<feature type="binding site" evidence="14">
    <location>
        <position position="389"/>
    </location>
    <ligand>
        <name>ATP</name>
        <dbReference type="ChEBI" id="CHEBI:30616"/>
    </ligand>
</feature>
<evidence type="ECO:0000256" key="8">
    <source>
        <dbReference type="ARBA" id="ARBA00022842"/>
    </source>
</evidence>
<dbReference type="SFLD" id="SFLDF00027">
    <property type="entry name" value="p-type_atpase"/>
    <property type="match status" value="1"/>
</dbReference>
<proteinExistence type="inferred from homology"/>
<dbReference type="SUPFAM" id="SSF81665">
    <property type="entry name" value="Calcium ATPase, transmembrane domain M"/>
    <property type="match status" value="1"/>
</dbReference>
<dbReference type="Gene3D" id="2.70.150.10">
    <property type="entry name" value="Calcium-transporting ATPase, cytoplasmic transduction domain A"/>
    <property type="match status" value="1"/>
</dbReference>
<comment type="cofactor">
    <cofactor evidence="15">
        <name>Mg(2+)</name>
        <dbReference type="ChEBI" id="CHEBI:18420"/>
    </cofactor>
</comment>
<keyword evidence="20" id="KW-1185">Reference proteome</keyword>
<feature type="binding site" evidence="14">
    <location>
        <position position="567"/>
    </location>
    <ligand>
        <name>ATP</name>
        <dbReference type="ChEBI" id="CHEBI:30616"/>
    </ligand>
</feature>
<evidence type="ECO:0000256" key="2">
    <source>
        <dbReference type="ARBA" id="ARBA00008109"/>
    </source>
</evidence>
<dbReference type="NCBIfam" id="TIGR01494">
    <property type="entry name" value="ATPase_P-type"/>
    <property type="match status" value="1"/>
</dbReference>
<dbReference type="InterPro" id="IPR023299">
    <property type="entry name" value="ATPase_P-typ_cyto_dom_N"/>
</dbReference>
<dbReference type="Gene3D" id="3.40.50.1000">
    <property type="entry name" value="HAD superfamily/HAD-like"/>
    <property type="match status" value="1"/>
</dbReference>
<feature type="binding site" evidence="15">
    <location>
        <position position="779"/>
    </location>
    <ligand>
        <name>Mg(2+)</name>
        <dbReference type="ChEBI" id="CHEBI:18420"/>
    </ligand>
</feature>
<evidence type="ECO:0000259" key="17">
    <source>
        <dbReference type="Pfam" id="PF16209"/>
    </source>
</evidence>
<dbReference type="SUPFAM" id="SSF81653">
    <property type="entry name" value="Calcium ATPase, transduction domain A"/>
    <property type="match status" value="1"/>
</dbReference>
<feature type="binding site" evidence="15">
    <location>
        <position position="775"/>
    </location>
    <ligand>
        <name>Mg(2+)</name>
        <dbReference type="ChEBI" id="CHEBI:18420"/>
    </ligand>
</feature>
<feature type="binding site" evidence="14">
    <location>
        <position position="655"/>
    </location>
    <ligand>
        <name>ATP</name>
        <dbReference type="ChEBI" id="CHEBI:30616"/>
    </ligand>
</feature>
<feature type="transmembrane region" description="Helical" evidence="16">
    <location>
        <begin position="832"/>
        <end position="852"/>
    </location>
</feature>
<dbReference type="EC" id="7.6.2.1" evidence="16"/>
<dbReference type="InterPro" id="IPR023214">
    <property type="entry name" value="HAD_sf"/>
</dbReference>
<feature type="binding site" evidence="14">
    <location>
        <position position="654"/>
    </location>
    <ligand>
        <name>ATP</name>
        <dbReference type="ChEBI" id="CHEBI:30616"/>
    </ligand>
</feature>
<reference evidence="20" key="1">
    <citation type="journal article" date="2015" name="PLoS Genet.">
        <title>Genome Sequence and Transcriptome Analyses of Chrysochromulina tobin: Metabolic Tools for Enhanced Algal Fitness in the Prominent Order Prymnesiales (Haptophyceae).</title>
        <authorList>
            <person name="Hovde B.T."/>
            <person name="Deodato C.R."/>
            <person name="Hunsperger H.M."/>
            <person name="Ryken S.A."/>
            <person name="Yost W."/>
            <person name="Jha R.K."/>
            <person name="Patterson J."/>
            <person name="Monnat R.J. Jr."/>
            <person name="Barlow S.B."/>
            <person name="Starkenburg S.R."/>
            <person name="Cattolico R.A."/>
        </authorList>
    </citation>
    <scope>NUCLEOTIDE SEQUENCE</scope>
    <source>
        <strain evidence="20">CCMP291</strain>
    </source>
</reference>
<keyword evidence="4 16" id="KW-0812">Transmembrane</keyword>
<dbReference type="AlphaFoldDB" id="A0A0M0JSU9"/>
<dbReference type="InterPro" id="IPR032630">
    <property type="entry name" value="P_typ_ATPase_c"/>
</dbReference>
<name>A0A0M0JSU9_9EUKA</name>
<dbReference type="FunFam" id="3.40.50.1000:FF:000014">
    <property type="entry name" value="Phospholipid-transporting ATPase"/>
    <property type="match status" value="1"/>
</dbReference>
<feature type="domain" description="P-type ATPase N-terminal" evidence="17">
    <location>
        <begin position="17"/>
        <end position="90"/>
    </location>
</feature>
<feature type="binding site" evidence="14">
    <location>
        <position position="466"/>
    </location>
    <ligand>
        <name>ATP</name>
        <dbReference type="ChEBI" id="CHEBI:30616"/>
    </ligand>
</feature>